<dbReference type="InterPro" id="IPR050256">
    <property type="entry name" value="Glycosyltransferase_2"/>
</dbReference>
<dbReference type="PANTHER" id="PTHR48090">
    <property type="entry name" value="UNDECAPRENYL-PHOSPHATE 4-DEOXY-4-FORMAMIDO-L-ARABINOSE TRANSFERASE-RELATED"/>
    <property type="match status" value="1"/>
</dbReference>
<dbReference type="SUPFAM" id="SSF53448">
    <property type="entry name" value="Nucleotide-diphospho-sugar transferases"/>
    <property type="match status" value="1"/>
</dbReference>
<evidence type="ECO:0000313" key="9">
    <source>
        <dbReference type="EMBL" id="RCV91603.1"/>
    </source>
</evidence>
<evidence type="ECO:0000313" key="10">
    <source>
        <dbReference type="Proteomes" id="UP000252405"/>
    </source>
</evidence>
<protein>
    <submittedName>
        <fullName evidence="9">Glycosyltransferase</fullName>
    </submittedName>
</protein>
<dbReference type="GO" id="GO:0005886">
    <property type="term" value="C:plasma membrane"/>
    <property type="evidence" value="ECO:0007669"/>
    <property type="project" value="TreeGrafter"/>
</dbReference>
<evidence type="ECO:0000256" key="1">
    <source>
        <dbReference type="ARBA" id="ARBA00004141"/>
    </source>
</evidence>
<feature type="transmembrane region" description="Helical" evidence="7">
    <location>
        <begin position="276"/>
        <end position="301"/>
    </location>
</feature>
<evidence type="ECO:0000256" key="2">
    <source>
        <dbReference type="ARBA" id="ARBA00022676"/>
    </source>
</evidence>
<comment type="caution">
    <text evidence="9">The sequence shown here is derived from an EMBL/GenBank/DDBJ whole genome shotgun (WGS) entry which is preliminary data.</text>
</comment>
<keyword evidence="4 7" id="KW-0812">Transmembrane</keyword>
<sequence>MKKILNSQNKTENLSSPHLSVVIPVYKAEKCLDELYRRLKESIETITTDFEIILVEDCGGDNSWNVIERLAAADPRVRGIQFSRNFGQHYGITAGLDICRGDWVVVMDCDLQDRPEEIPRLYNKAQEGHDVVLARRGARSDPPLKRFTSWLFYKVFSYLADINYDGDAGNFRIMSRKVVVNFNCMRERLRFFGGLVQWMGFPTASIEVQHDQRFEGKSTYTFIKLWKLAAETVIAYSDKPLRLSIRFGFSISFLAFAYGAYIIYRGVVHGIQVTGWSSLIVSFYFLGGIIISILGILGVYLGKIFDETKRRPLYIVSRSTFNLD</sequence>
<feature type="transmembrane region" description="Helical" evidence="7">
    <location>
        <begin position="243"/>
        <end position="264"/>
    </location>
</feature>
<keyword evidence="2" id="KW-0328">Glycosyltransferase</keyword>
<evidence type="ECO:0000256" key="6">
    <source>
        <dbReference type="ARBA" id="ARBA00023136"/>
    </source>
</evidence>
<keyword evidence="3 9" id="KW-0808">Transferase</keyword>
<dbReference type="PANTHER" id="PTHR48090:SF1">
    <property type="entry name" value="PROPHAGE BACTOPRENOL GLUCOSYL TRANSFERASE HOMOLOG"/>
    <property type="match status" value="1"/>
</dbReference>
<dbReference type="Proteomes" id="UP000252405">
    <property type="component" value="Unassembled WGS sequence"/>
</dbReference>
<dbReference type="InterPro" id="IPR029044">
    <property type="entry name" value="Nucleotide-diphossugar_trans"/>
</dbReference>
<dbReference type="InterPro" id="IPR001173">
    <property type="entry name" value="Glyco_trans_2-like"/>
</dbReference>
<dbReference type="Gene3D" id="3.90.550.10">
    <property type="entry name" value="Spore Coat Polysaccharide Biosynthesis Protein SpsA, Chain A"/>
    <property type="match status" value="1"/>
</dbReference>
<evidence type="ECO:0000259" key="8">
    <source>
        <dbReference type="Pfam" id="PF00535"/>
    </source>
</evidence>
<evidence type="ECO:0000256" key="4">
    <source>
        <dbReference type="ARBA" id="ARBA00022692"/>
    </source>
</evidence>
<organism evidence="9 10">
    <name type="scientific">Billgrantia montanilacus</name>
    <dbReference type="NCBI Taxonomy" id="2282305"/>
    <lineage>
        <taxon>Bacteria</taxon>
        <taxon>Pseudomonadati</taxon>
        <taxon>Pseudomonadota</taxon>
        <taxon>Gammaproteobacteria</taxon>
        <taxon>Oceanospirillales</taxon>
        <taxon>Halomonadaceae</taxon>
        <taxon>Billgrantia</taxon>
    </lineage>
</organism>
<proteinExistence type="predicted"/>
<dbReference type="GO" id="GO:0016757">
    <property type="term" value="F:glycosyltransferase activity"/>
    <property type="evidence" value="ECO:0007669"/>
    <property type="project" value="UniProtKB-KW"/>
</dbReference>
<feature type="domain" description="Glycosyltransferase 2-like" evidence="8">
    <location>
        <begin position="20"/>
        <end position="178"/>
    </location>
</feature>
<evidence type="ECO:0000256" key="3">
    <source>
        <dbReference type="ARBA" id="ARBA00022679"/>
    </source>
</evidence>
<dbReference type="OrthoDB" id="9811884at2"/>
<dbReference type="CDD" id="cd04187">
    <property type="entry name" value="DPM1_like_bac"/>
    <property type="match status" value="1"/>
</dbReference>
<dbReference type="EMBL" id="QPII01000001">
    <property type="protein sequence ID" value="RCV91603.1"/>
    <property type="molecule type" value="Genomic_DNA"/>
</dbReference>
<keyword evidence="6 7" id="KW-0472">Membrane</keyword>
<evidence type="ECO:0000256" key="5">
    <source>
        <dbReference type="ARBA" id="ARBA00022989"/>
    </source>
</evidence>
<accession>A0A368U991</accession>
<keyword evidence="10" id="KW-1185">Reference proteome</keyword>
<evidence type="ECO:0000256" key="7">
    <source>
        <dbReference type="SAM" id="Phobius"/>
    </source>
</evidence>
<name>A0A368U991_9GAMM</name>
<reference evidence="9 10" key="1">
    <citation type="submission" date="2018-07" db="EMBL/GenBank/DDBJ databases">
        <title>Halomonas montanilacus sp. nov., isolated from Lake Pengyan on Tibetan Plateau.</title>
        <authorList>
            <person name="Lu H."/>
            <person name="Xing P."/>
            <person name="Wu Q."/>
        </authorList>
    </citation>
    <scope>NUCLEOTIDE SEQUENCE [LARGE SCALE GENOMIC DNA]</scope>
    <source>
        <strain evidence="9 10">PYC7W</strain>
    </source>
</reference>
<dbReference type="RefSeq" id="WP_114477054.1">
    <property type="nucleotide sequence ID" value="NZ_QPII01000001.1"/>
</dbReference>
<dbReference type="Pfam" id="PF00535">
    <property type="entry name" value="Glycos_transf_2"/>
    <property type="match status" value="1"/>
</dbReference>
<keyword evidence="5 7" id="KW-1133">Transmembrane helix</keyword>
<comment type="subcellular location">
    <subcellularLocation>
        <location evidence="1">Membrane</location>
        <topology evidence="1">Multi-pass membrane protein</topology>
    </subcellularLocation>
</comment>
<gene>
    <name evidence="9" type="ORF">DU505_00560</name>
</gene>
<dbReference type="AlphaFoldDB" id="A0A368U991"/>